<proteinExistence type="predicted"/>
<keyword evidence="2" id="KW-0418">Kinase</keyword>
<accession>A0A0G0XJZ1</accession>
<evidence type="ECO:0000313" key="2">
    <source>
        <dbReference type="EMBL" id="KKR88002.1"/>
    </source>
</evidence>
<name>A0A0G0XJZ1_9BACT</name>
<evidence type="ECO:0000313" key="3">
    <source>
        <dbReference type="Proteomes" id="UP000033858"/>
    </source>
</evidence>
<dbReference type="Proteomes" id="UP000033858">
    <property type="component" value="Unassembled WGS sequence"/>
</dbReference>
<dbReference type="GO" id="GO:0016301">
    <property type="term" value="F:kinase activity"/>
    <property type="evidence" value="ECO:0007669"/>
    <property type="project" value="UniProtKB-KW"/>
</dbReference>
<dbReference type="Pfam" id="PF08308">
    <property type="entry name" value="PEGA"/>
    <property type="match status" value="1"/>
</dbReference>
<feature type="domain" description="PEGA" evidence="1">
    <location>
        <begin position="118"/>
        <end position="181"/>
    </location>
</feature>
<sequence>MAITVLSIGFLAAAGLFLIGYFKPKPAGILITSTPTSSVFIDGQLMGKTPYEGVFDPGTVLVGLIPDEVDKKYVPYEAKVTLASGIKTIVRRELSETEEASSGDIVSFEKEAGKSASLVAISDPDIAQVLINGTPRGFSPYKSSSLSVGEHQVTIKSPGFIERTLTVKTVAGYKLTIIVKLGKIVEERARNPPGKAGRKVFILR</sequence>
<reference evidence="2 3" key="1">
    <citation type="journal article" date="2015" name="Nature">
        <title>rRNA introns, odd ribosomes, and small enigmatic genomes across a large radiation of phyla.</title>
        <authorList>
            <person name="Brown C.T."/>
            <person name="Hug L.A."/>
            <person name="Thomas B.C."/>
            <person name="Sharon I."/>
            <person name="Castelle C.J."/>
            <person name="Singh A."/>
            <person name="Wilkins M.J."/>
            <person name="Williams K.H."/>
            <person name="Banfield J.F."/>
        </authorList>
    </citation>
    <scope>NUCLEOTIDE SEQUENCE [LARGE SCALE GENOMIC DNA]</scope>
</reference>
<dbReference type="InterPro" id="IPR013229">
    <property type="entry name" value="PEGA"/>
</dbReference>
<comment type="caution">
    <text evidence="2">The sequence shown here is derived from an EMBL/GenBank/DDBJ whole genome shotgun (WGS) entry which is preliminary data.</text>
</comment>
<evidence type="ECO:0000259" key="1">
    <source>
        <dbReference type="Pfam" id="PF08308"/>
    </source>
</evidence>
<keyword evidence="2" id="KW-0808">Transferase</keyword>
<organism evidence="2 3">
    <name type="scientific">Candidatus Woesebacteria bacterium GW2011_GWB1_41_10</name>
    <dbReference type="NCBI Taxonomy" id="1618577"/>
    <lineage>
        <taxon>Bacteria</taxon>
        <taxon>Candidatus Woeseibacteriota</taxon>
    </lineage>
</organism>
<protein>
    <submittedName>
        <fullName evidence="2">Protein kinase</fullName>
    </submittedName>
</protein>
<dbReference type="EMBL" id="LCAE01000002">
    <property type="protein sequence ID" value="KKR88002.1"/>
    <property type="molecule type" value="Genomic_DNA"/>
</dbReference>
<gene>
    <name evidence="2" type="ORF">UU32_C0002G0027</name>
</gene>
<dbReference type="AlphaFoldDB" id="A0A0G0XJZ1"/>